<keyword evidence="4" id="KW-1185">Reference proteome</keyword>
<evidence type="ECO:0000313" key="5">
    <source>
        <dbReference type="RefSeq" id="XP_022340676.1"/>
    </source>
</evidence>
<reference evidence="5" key="1">
    <citation type="submission" date="2025-08" db="UniProtKB">
        <authorList>
            <consortium name="RefSeq"/>
        </authorList>
    </citation>
    <scope>IDENTIFICATION</scope>
    <source>
        <tissue evidence="5">Whole sample</tissue>
    </source>
</reference>
<feature type="compositionally biased region" description="Low complexity" evidence="1">
    <location>
        <begin position="409"/>
        <end position="424"/>
    </location>
</feature>
<feature type="compositionally biased region" description="Polar residues" evidence="1">
    <location>
        <begin position="432"/>
        <end position="447"/>
    </location>
</feature>
<evidence type="ECO:0000256" key="3">
    <source>
        <dbReference type="SAM" id="SignalP"/>
    </source>
</evidence>
<protein>
    <submittedName>
        <fullName evidence="5">Uncharacterized protein LOC111135170</fullName>
    </submittedName>
</protein>
<keyword evidence="3" id="KW-0732">Signal</keyword>
<organism evidence="4 5">
    <name type="scientific">Crassostrea virginica</name>
    <name type="common">Eastern oyster</name>
    <dbReference type="NCBI Taxonomy" id="6565"/>
    <lineage>
        <taxon>Eukaryota</taxon>
        <taxon>Metazoa</taxon>
        <taxon>Spiralia</taxon>
        <taxon>Lophotrochozoa</taxon>
        <taxon>Mollusca</taxon>
        <taxon>Bivalvia</taxon>
        <taxon>Autobranchia</taxon>
        <taxon>Pteriomorphia</taxon>
        <taxon>Ostreida</taxon>
        <taxon>Ostreoidea</taxon>
        <taxon>Ostreidae</taxon>
        <taxon>Crassostrea</taxon>
    </lineage>
</organism>
<dbReference type="Proteomes" id="UP000694844">
    <property type="component" value="Chromosome 5"/>
</dbReference>
<accession>A0A8B8EL91</accession>
<gene>
    <name evidence="5" type="primary">LOC111135170</name>
</gene>
<dbReference type="RefSeq" id="XP_022340676.1">
    <property type="nucleotide sequence ID" value="XM_022484968.1"/>
</dbReference>
<dbReference type="KEGG" id="cvn:111135170"/>
<evidence type="ECO:0000313" key="4">
    <source>
        <dbReference type="Proteomes" id="UP000694844"/>
    </source>
</evidence>
<keyword evidence="2" id="KW-0472">Membrane</keyword>
<dbReference type="GeneID" id="111135170"/>
<feature type="transmembrane region" description="Helical" evidence="2">
    <location>
        <begin position="239"/>
        <end position="262"/>
    </location>
</feature>
<feature type="compositionally biased region" description="Basic and acidic residues" evidence="1">
    <location>
        <begin position="449"/>
        <end position="458"/>
    </location>
</feature>
<sequence length="540" mass="61478">MIFFFYLLFSSLRVATFGNIQFLTTKNQMQWKIADKVCAKEFNGSGYIHLAADIPEGTRDYTLNTMENYRSVWLDNLAYDLGCRGDICSLVVIRHRRKISHDFKHLCTNENGTLEIEKYCKLPKIANITSPYMVWKLRNRFPRFERGEEFIINHIDFQGSTDLKCEMARKIEQEFRKTFTRCNEFHKALCEHHTNPSAMVTTIEYREDSKMYKSIFIPHPASPGGTYPMEGKEKGLTDIVWASLSVAVAVMSLFLCAGFLIFCKRKKMNLNSIYDTVFMRPRGRNPYTLRVPNGPTTPITEPANALVPPLAPAARQEQPPPRVIQQPPPRVDSVQTLASSSSFGTASTSSSYVDDVRYYRNFSYETQASVATSQVPRIEIQPSTPSMSGRLYCSSCRRHRRKRDFQRMSSNCTSCSSQYSSYTQPARPAAQRNLSQDTNDTNSLRSQRSSRDTNDSRSGRSHRSHRSGRSHRGVLSKISRHKSQADHLSVEQTATTVSPAASHDDVRISNPVLRKHKLVDRLGSSSGVRLVKRMFSIDLK</sequence>
<feature type="signal peptide" evidence="3">
    <location>
        <begin position="1"/>
        <end position="18"/>
    </location>
</feature>
<evidence type="ECO:0000256" key="1">
    <source>
        <dbReference type="SAM" id="MobiDB-lite"/>
    </source>
</evidence>
<feature type="region of interest" description="Disordered" evidence="1">
    <location>
        <begin position="403"/>
        <end position="487"/>
    </location>
</feature>
<name>A0A8B8EL91_CRAVI</name>
<dbReference type="AlphaFoldDB" id="A0A8B8EL91"/>
<feature type="chain" id="PRO_5034761555" evidence="3">
    <location>
        <begin position="19"/>
        <end position="540"/>
    </location>
</feature>
<keyword evidence="2" id="KW-0812">Transmembrane</keyword>
<dbReference type="OrthoDB" id="6189903at2759"/>
<feature type="compositionally biased region" description="Basic residues" evidence="1">
    <location>
        <begin position="459"/>
        <end position="482"/>
    </location>
</feature>
<keyword evidence="2" id="KW-1133">Transmembrane helix</keyword>
<proteinExistence type="predicted"/>
<evidence type="ECO:0000256" key="2">
    <source>
        <dbReference type="SAM" id="Phobius"/>
    </source>
</evidence>